<feature type="domain" description="CCHC-type" evidence="4">
    <location>
        <begin position="303"/>
        <end position="317"/>
    </location>
</feature>
<protein>
    <recommendedName>
        <fullName evidence="1">RNA-directed DNA polymerase</fullName>
        <ecNumber evidence="1">2.7.7.49</ecNumber>
    </recommendedName>
</protein>
<dbReference type="PROSITE" id="PS50158">
    <property type="entry name" value="ZF_CCHC"/>
    <property type="match status" value="1"/>
</dbReference>
<dbReference type="EC" id="2.7.7.49" evidence="1"/>
<dbReference type="InterPro" id="IPR012337">
    <property type="entry name" value="RNaseH-like_sf"/>
</dbReference>
<sequence length="1169" mass="131665">MEKQMEALTALLVRQAEEAQRAQEEGQRREERLNQLLEHMVAQPSSQSTSRTGSDDTSSSSSTSTHSARFPASAATTPHLTSSASLREFDAWRYKFEGYVTLTKINMLTRTEQRAALTAVLDDEWTRTLRYGISVPEDADLGSILDAMGEYLRNQRNIIVDRRDFYLRVQEAGESFDDFLCSVKEIANFCEFCDKCVDSQLRDRIVVGTSDELALKRMLENKNLSLENAIDICRASESANHCSAVIRGASHSSTHVVNKVSSYRKSRKRDNAKTVKMKSTLCFRCGKDCRNDEQGCRAVDKVCRNCGKRGHFAVVCRHTDRKGSSTQSRNRSASPRWGGGAKVYQLLAGVYTKQLTAHPAPRVVVRATHPAGRDSITWTPDSGAETTVMGFDTAASLGIQTSWLKPAGRESLYAAGNHPLTCLGTFPSRLELGSRQAETVVSVMKEIKGALLSWYDSIALGILPENFPVQIRPLQGQSNSNSTKLIPTPPPKTTSTSTEVVNWPYTYDPTPQQRAEHAAAVIKAFPRVFGKDDMLREMVGGPMHIELTDDARPFSVTAPRIIPYSWREEIKQQLDDLLDKGIIEKVDYPTSWCHPIVPVPKKPSGVRLCVDLARLNRYVKRPVYPVRSPHDAIASVGPEAAWFTTLDAKMGYFQIKIAEEDQDLTCFITPWGSWKKGSLHCAPDALSRAPVQDPMECDDTGADPEIDPLHAAVISSLHATSEEGIRLAPLKDQTLEKVRAAAERETEYTMLKDIIINGFPEHRHELDHRLRAYWPVRSLLATDDDFIVYGPRLLIPLSLRRETLERLHDGHQGMERTKRRARQTIYWPGIDRDIENIVSGCSRCRPLLPSHPNEPLWQDSDRPERVFESVSADYFHVAGRTYLVYIDRLSGWPRVTVCPRHASADRLIRVLRSVFADTGVPVILRTDGGPQFTSSSVRRFLARWGVEHRVSSPHNLRANGHAEAAVKAVKKLIMMTTERGQLDEDEFARGLLELRNTPKADGRSPAQILFGHPMRSCIPAHHRSFSPQWQLAADDCDAKADHLREQAKIRHDSSARSLPLLHLGGYVDVQDHANGRWDRVGVIVGIGQRRDYLVKMGSGRILWRNRRFLRPHRPMTPVGVKGQDTHHTITPQQPDPEEHHNLELPQRRGSRQRREPQRLKVQWHASTYD</sequence>
<dbReference type="InterPro" id="IPR050951">
    <property type="entry name" value="Retrovirus_Pol_polyprotein"/>
</dbReference>
<dbReference type="Gene3D" id="3.30.420.10">
    <property type="entry name" value="Ribonuclease H-like superfamily/Ribonuclease H"/>
    <property type="match status" value="1"/>
</dbReference>
<dbReference type="InterPro" id="IPR043502">
    <property type="entry name" value="DNA/RNA_pol_sf"/>
</dbReference>
<feature type="domain" description="Integrase catalytic" evidence="5">
    <location>
        <begin position="859"/>
        <end position="1013"/>
    </location>
</feature>
<dbReference type="Gene3D" id="3.10.10.10">
    <property type="entry name" value="HIV Type 1 Reverse Transcriptase, subunit A, domain 1"/>
    <property type="match status" value="1"/>
</dbReference>
<comment type="caution">
    <text evidence="6">The sequence shown here is derived from an EMBL/GenBank/DDBJ whole genome shotgun (WGS) entry which is preliminary data.</text>
</comment>
<reference evidence="6" key="1">
    <citation type="submission" date="2023-10" db="EMBL/GenBank/DDBJ databases">
        <title>Genome assemblies of two species of porcelain crab, Petrolisthes cinctipes and Petrolisthes manimaculis (Anomura: Porcellanidae).</title>
        <authorList>
            <person name="Angst P."/>
        </authorList>
    </citation>
    <scope>NUCLEOTIDE SEQUENCE</scope>
    <source>
        <strain evidence="6">PB745_01</strain>
        <tissue evidence="6">Gill</tissue>
    </source>
</reference>
<feature type="compositionally biased region" description="Basic and acidic residues" evidence="3">
    <location>
        <begin position="1136"/>
        <end position="1158"/>
    </location>
</feature>
<dbReference type="FunFam" id="3.30.420.10:FF:000063">
    <property type="entry name" value="Retrovirus-related Pol polyprotein from transposon 297-like Protein"/>
    <property type="match status" value="1"/>
</dbReference>
<feature type="region of interest" description="Disordered" evidence="3">
    <location>
        <begin position="17"/>
        <end position="77"/>
    </location>
</feature>
<organism evidence="6 7">
    <name type="scientific">Petrolisthes cinctipes</name>
    <name type="common">Flat porcelain crab</name>
    <dbReference type="NCBI Taxonomy" id="88211"/>
    <lineage>
        <taxon>Eukaryota</taxon>
        <taxon>Metazoa</taxon>
        <taxon>Ecdysozoa</taxon>
        <taxon>Arthropoda</taxon>
        <taxon>Crustacea</taxon>
        <taxon>Multicrustacea</taxon>
        <taxon>Malacostraca</taxon>
        <taxon>Eumalacostraca</taxon>
        <taxon>Eucarida</taxon>
        <taxon>Decapoda</taxon>
        <taxon>Pleocyemata</taxon>
        <taxon>Anomura</taxon>
        <taxon>Galatheoidea</taxon>
        <taxon>Porcellanidae</taxon>
        <taxon>Petrolisthes</taxon>
    </lineage>
</organism>
<dbReference type="FunFam" id="1.10.340.70:FF:000003">
    <property type="entry name" value="Protein CBG25708"/>
    <property type="match status" value="1"/>
</dbReference>
<dbReference type="AlphaFoldDB" id="A0AAE1BJF8"/>
<evidence type="ECO:0000313" key="6">
    <source>
        <dbReference type="EMBL" id="KAK3851886.1"/>
    </source>
</evidence>
<dbReference type="SUPFAM" id="SSF56672">
    <property type="entry name" value="DNA/RNA polymerases"/>
    <property type="match status" value="1"/>
</dbReference>
<dbReference type="Proteomes" id="UP001286313">
    <property type="component" value="Unassembled WGS sequence"/>
</dbReference>
<dbReference type="InterPro" id="IPR043128">
    <property type="entry name" value="Rev_trsase/Diguanyl_cyclase"/>
</dbReference>
<dbReference type="InterPro" id="IPR001878">
    <property type="entry name" value="Znf_CCHC"/>
</dbReference>
<evidence type="ECO:0000256" key="1">
    <source>
        <dbReference type="ARBA" id="ARBA00012493"/>
    </source>
</evidence>
<dbReference type="SUPFAM" id="SSF53098">
    <property type="entry name" value="Ribonuclease H-like"/>
    <property type="match status" value="1"/>
</dbReference>
<feature type="compositionally biased region" description="Low complexity" evidence="3">
    <location>
        <begin position="45"/>
        <end position="67"/>
    </location>
</feature>
<dbReference type="SMART" id="SM00343">
    <property type="entry name" value="ZnF_C2HC"/>
    <property type="match status" value="2"/>
</dbReference>
<feature type="region of interest" description="Disordered" evidence="3">
    <location>
        <begin position="478"/>
        <end position="498"/>
    </location>
</feature>
<dbReference type="GO" id="GO:0003964">
    <property type="term" value="F:RNA-directed DNA polymerase activity"/>
    <property type="evidence" value="ECO:0007669"/>
    <property type="project" value="UniProtKB-EC"/>
</dbReference>
<evidence type="ECO:0000256" key="3">
    <source>
        <dbReference type="SAM" id="MobiDB-lite"/>
    </source>
</evidence>
<dbReference type="Pfam" id="PF17921">
    <property type="entry name" value="Integrase_H2C2"/>
    <property type="match status" value="1"/>
</dbReference>
<dbReference type="GO" id="GO:0003676">
    <property type="term" value="F:nucleic acid binding"/>
    <property type="evidence" value="ECO:0007669"/>
    <property type="project" value="InterPro"/>
</dbReference>
<name>A0AAE1BJF8_PETCI</name>
<accession>A0AAE1BJF8</accession>
<evidence type="ECO:0000259" key="5">
    <source>
        <dbReference type="PROSITE" id="PS50994"/>
    </source>
</evidence>
<keyword evidence="2" id="KW-0479">Metal-binding</keyword>
<keyword evidence="7" id="KW-1185">Reference proteome</keyword>
<dbReference type="PANTHER" id="PTHR37984:SF7">
    <property type="entry name" value="INTEGRASE CATALYTIC DOMAIN-CONTAINING PROTEIN"/>
    <property type="match status" value="1"/>
</dbReference>
<dbReference type="GO" id="GO:0015074">
    <property type="term" value="P:DNA integration"/>
    <property type="evidence" value="ECO:0007669"/>
    <property type="project" value="InterPro"/>
</dbReference>
<dbReference type="CDD" id="cd01647">
    <property type="entry name" value="RT_LTR"/>
    <property type="match status" value="1"/>
</dbReference>
<keyword evidence="2" id="KW-0862">Zinc</keyword>
<dbReference type="Gene3D" id="3.30.70.270">
    <property type="match status" value="1"/>
</dbReference>
<evidence type="ECO:0000256" key="2">
    <source>
        <dbReference type="PROSITE-ProRule" id="PRU00047"/>
    </source>
</evidence>
<dbReference type="InterPro" id="IPR036397">
    <property type="entry name" value="RNaseH_sf"/>
</dbReference>
<dbReference type="EMBL" id="JAWQEG010007681">
    <property type="protein sequence ID" value="KAK3851886.1"/>
    <property type="molecule type" value="Genomic_DNA"/>
</dbReference>
<dbReference type="GO" id="GO:0042575">
    <property type="term" value="C:DNA polymerase complex"/>
    <property type="evidence" value="ECO:0007669"/>
    <property type="project" value="UniProtKB-ARBA"/>
</dbReference>
<dbReference type="PANTHER" id="PTHR37984">
    <property type="entry name" value="PROTEIN CBG26694"/>
    <property type="match status" value="1"/>
</dbReference>
<proteinExistence type="predicted"/>
<dbReference type="Pfam" id="PF00665">
    <property type="entry name" value="rve"/>
    <property type="match status" value="1"/>
</dbReference>
<dbReference type="Gene3D" id="1.10.340.70">
    <property type="match status" value="1"/>
</dbReference>
<dbReference type="PROSITE" id="PS50994">
    <property type="entry name" value="INTEGRASE"/>
    <property type="match status" value="1"/>
</dbReference>
<dbReference type="InterPro" id="IPR001584">
    <property type="entry name" value="Integrase_cat-core"/>
</dbReference>
<evidence type="ECO:0000259" key="4">
    <source>
        <dbReference type="PROSITE" id="PS50158"/>
    </source>
</evidence>
<gene>
    <name evidence="6" type="ORF">Pcinc_041496</name>
</gene>
<dbReference type="InterPro" id="IPR041588">
    <property type="entry name" value="Integrase_H2C2"/>
</dbReference>
<feature type="region of interest" description="Disordered" evidence="3">
    <location>
        <begin position="1113"/>
        <end position="1169"/>
    </location>
</feature>
<dbReference type="GO" id="GO:0008270">
    <property type="term" value="F:zinc ion binding"/>
    <property type="evidence" value="ECO:0007669"/>
    <property type="project" value="UniProtKB-KW"/>
</dbReference>
<evidence type="ECO:0000313" key="7">
    <source>
        <dbReference type="Proteomes" id="UP001286313"/>
    </source>
</evidence>
<feature type="compositionally biased region" description="Basic and acidic residues" evidence="3">
    <location>
        <begin position="17"/>
        <end position="33"/>
    </location>
</feature>
<keyword evidence="2" id="KW-0863">Zinc-finger</keyword>